<dbReference type="Proteomes" id="UP000334990">
    <property type="component" value="Unassembled WGS sequence"/>
</dbReference>
<feature type="compositionally biased region" description="Acidic residues" evidence="1">
    <location>
        <begin position="13"/>
        <end position="25"/>
    </location>
</feature>
<evidence type="ECO:0000313" key="3">
    <source>
        <dbReference type="Proteomes" id="UP000334990"/>
    </source>
</evidence>
<organism evidence="2 3">
    <name type="scientific">Acrocarpospora corrugata</name>
    <dbReference type="NCBI Taxonomy" id="35763"/>
    <lineage>
        <taxon>Bacteria</taxon>
        <taxon>Bacillati</taxon>
        <taxon>Actinomycetota</taxon>
        <taxon>Actinomycetes</taxon>
        <taxon>Streptosporangiales</taxon>
        <taxon>Streptosporangiaceae</taxon>
        <taxon>Acrocarpospora</taxon>
    </lineage>
</organism>
<gene>
    <name evidence="2" type="ORF">Acor_79680</name>
</gene>
<keyword evidence="3" id="KW-1185">Reference proteome</keyword>
<dbReference type="EMBL" id="BLAD01000118">
    <property type="protein sequence ID" value="GES05899.1"/>
    <property type="molecule type" value="Genomic_DNA"/>
</dbReference>
<evidence type="ECO:0000256" key="1">
    <source>
        <dbReference type="SAM" id="MobiDB-lite"/>
    </source>
</evidence>
<sequence>MATRWYIPPIDLDLPDPPDGMDEMEVVGGSDGFREDRKGQSLLSKTKRLDESGEGDGESDSSRRARNDMTDRIWLGDVYDEFYEEGFLREADAPARLSDVYGLLGRGDTTYFDEPLSEVEFQRFVGPVAGRMLTTQRNGTNVDRAFEKGDYFHVTNVRYRAKDTHNIARRLVVNVATQEAGLRVAEGLQTMFGDPGVRDHFMKFKVYLRGTLNVTQGLAREKDGVKHDKLVVYYNLDTSSDGADTVGDALVSNIRDSIRSGEARNTFAPFYSQVAPGVAWSEEPKMFVPTLEGSFTQTRAGMIDDVMEDFKQRGVSVDKPTFIDAVYARLVSRGVQPGRSHRHVPAFVLP</sequence>
<protein>
    <submittedName>
        <fullName evidence="2">Uncharacterized protein</fullName>
    </submittedName>
</protein>
<proteinExistence type="predicted"/>
<evidence type="ECO:0000313" key="2">
    <source>
        <dbReference type="EMBL" id="GES05899.1"/>
    </source>
</evidence>
<accession>A0A5M3WC34</accession>
<reference evidence="2 3" key="1">
    <citation type="submission" date="2019-10" db="EMBL/GenBank/DDBJ databases">
        <title>Whole genome shotgun sequence of Acrocarpospora corrugata NBRC 13972.</title>
        <authorList>
            <person name="Ichikawa N."/>
            <person name="Kimura A."/>
            <person name="Kitahashi Y."/>
            <person name="Komaki H."/>
            <person name="Oguchi A."/>
        </authorList>
    </citation>
    <scope>NUCLEOTIDE SEQUENCE [LARGE SCALE GENOMIC DNA]</scope>
    <source>
        <strain evidence="2 3">NBRC 13972</strain>
    </source>
</reference>
<dbReference type="AlphaFoldDB" id="A0A5M3WC34"/>
<name>A0A5M3WC34_9ACTN</name>
<comment type="caution">
    <text evidence="2">The sequence shown here is derived from an EMBL/GenBank/DDBJ whole genome shotgun (WGS) entry which is preliminary data.</text>
</comment>
<feature type="region of interest" description="Disordered" evidence="1">
    <location>
        <begin position="1"/>
        <end position="65"/>
    </location>
</feature>